<evidence type="ECO:0000313" key="1">
    <source>
        <dbReference type="EMBL" id="TCO08537.1"/>
    </source>
</evidence>
<dbReference type="Proteomes" id="UP000295818">
    <property type="component" value="Unassembled WGS sequence"/>
</dbReference>
<accession>A0ABY2B8F2</accession>
<reference evidence="1 2" key="1">
    <citation type="journal article" date="2015" name="Stand. Genomic Sci.">
        <title>Genomic Encyclopedia of Bacterial and Archaeal Type Strains, Phase III: the genomes of soil and plant-associated and newly described type strains.</title>
        <authorList>
            <person name="Whitman W.B."/>
            <person name="Woyke T."/>
            <person name="Klenk H.P."/>
            <person name="Zhou Y."/>
            <person name="Lilburn T.G."/>
            <person name="Beck B.J."/>
            <person name="De Vos P."/>
            <person name="Vandamme P."/>
            <person name="Eisen J.A."/>
            <person name="Garrity G."/>
            <person name="Hugenholtz P."/>
            <person name="Kyrpides N.C."/>
        </authorList>
    </citation>
    <scope>NUCLEOTIDE SEQUENCE [LARGE SCALE GENOMIC DNA]</scope>
    <source>
        <strain evidence="1 2">VKM Ac-2538</strain>
    </source>
</reference>
<sequence length="436" mass="49116">MLSLQSDNVIVATNRAPGGRPVPIADVQSGLDRLFDQQEVDVSPASLGYRSAFVGAVLRTLPETIADDATTPARIRLVDPSAAYKHDQAGRINVWWRHDPHQRFWLEITDRHDIGIDLNCPQRDAAGKHSPGFSLIWWVNIGDIVFHYDLNRQAITSWSRAAGPVAEAATIWRSHRSATRKRLKTARPQSGWWLDLDGPFPLGQPLSIAQLVEHDADIRDILRRLKAVHHGSLYFPFFWWDDRQLRPMQYYINKLPAELVSRFPQLATATWTPKPVTHPTTAATPSRPGTVYREAQVSPLSSGRQPFAVDPALVERGLRGHAATQNELARVLRTAGIEPRSRLPQEPNYDLAWEANGRVFVAEIKSITDDNEEEQLRLGLGQVLRYRHRLERLGYGPVAAVLVPERAPRDSSWRDLCRELEVALISGDELERAATL</sequence>
<evidence type="ECO:0000313" key="2">
    <source>
        <dbReference type="Proteomes" id="UP000295818"/>
    </source>
</evidence>
<gene>
    <name evidence="1" type="ORF">EV644_1453</name>
</gene>
<evidence type="ECO:0008006" key="3">
    <source>
        <dbReference type="Google" id="ProtNLM"/>
    </source>
</evidence>
<comment type="caution">
    <text evidence="1">The sequence shown here is derived from an EMBL/GenBank/DDBJ whole genome shotgun (WGS) entry which is preliminary data.</text>
</comment>
<proteinExistence type="predicted"/>
<organism evidence="1 2">
    <name type="scientific">Kribbella orskensis</name>
    <dbReference type="NCBI Taxonomy" id="2512216"/>
    <lineage>
        <taxon>Bacteria</taxon>
        <taxon>Bacillati</taxon>
        <taxon>Actinomycetota</taxon>
        <taxon>Actinomycetes</taxon>
        <taxon>Propionibacteriales</taxon>
        <taxon>Kribbellaceae</taxon>
        <taxon>Kribbella</taxon>
    </lineage>
</organism>
<name>A0ABY2B8F2_9ACTN</name>
<keyword evidence="2" id="KW-1185">Reference proteome</keyword>
<protein>
    <recommendedName>
        <fullName evidence="3">Protein NO VEIN C-terminal domain-containing protein</fullName>
    </recommendedName>
</protein>
<dbReference type="EMBL" id="SLWM01000045">
    <property type="protein sequence ID" value="TCO08537.1"/>
    <property type="molecule type" value="Genomic_DNA"/>
</dbReference>